<dbReference type="NCBIfam" id="TIGR01733">
    <property type="entry name" value="AA-adenyl-dom"/>
    <property type="match status" value="1"/>
</dbReference>
<dbReference type="Gene3D" id="2.30.38.10">
    <property type="entry name" value="Luciferase, Domain 3"/>
    <property type="match status" value="1"/>
</dbReference>
<comment type="caution">
    <text evidence="5">The sequence shown here is derived from an EMBL/GenBank/DDBJ whole genome shotgun (WGS) entry which is preliminary data.</text>
</comment>
<dbReference type="InterPro" id="IPR009081">
    <property type="entry name" value="PP-bd_ACP"/>
</dbReference>
<feature type="region of interest" description="Disordered" evidence="3">
    <location>
        <begin position="603"/>
        <end position="646"/>
    </location>
</feature>
<accession>A0A4D4JFN9</accession>
<gene>
    <name evidence="5" type="ORF">GTS_54430</name>
</gene>
<reference evidence="6" key="1">
    <citation type="submission" date="2019-04" db="EMBL/GenBank/DDBJ databases">
        <title>Draft genome sequence of Pseudonocardiaceae bacterium SL3-2-4.</title>
        <authorList>
            <person name="Ningsih F."/>
            <person name="Yokota A."/>
            <person name="Sakai Y."/>
            <person name="Nanatani K."/>
            <person name="Yabe S."/>
            <person name="Oetari A."/>
            <person name="Sjamsuridzal W."/>
        </authorList>
    </citation>
    <scope>NUCLEOTIDE SEQUENCE [LARGE SCALE GENOMIC DNA]</scope>
    <source>
        <strain evidence="6">SL3-2-4</strain>
    </source>
</reference>
<dbReference type="InterPro" id="IPR010071">
    <property type="entry name" value="AA_adenyl_dom"/>
</dbReference>
<evidence type="ECO:0000256" key="2">
    <source>
        <dbReference type="ARBA" id="ARBA00022553"/>
    </source>
</evidence>
<name>A0A4D4JFN9_9PSEU</name>
<evidence type="ECO:0000313" key="5">
    <source>
        <dbReference type="EMBL" id="GDY33810.1"/>
    </source>
</evidence>
<dbReference type="PANTHER" id="PTHR45527:SF1">
    <property type="entry name" value="FATTY ACID SYNTHASE"/>
    <property type="match status" value="1"/>
</dbReference>
<organism evidence="5 6">
    <name type="scientific">Gandjariella thermophila</name>
    <dbReference type="NCBI Taxonomy" id="1931992"/>
    <lineage>
        <taxon>Bacteria</taxon>
        <taxon>Bacillati</taxon>
        <taxon>Actinomycetota</taxon>
        <taxon>Actinomycetes</taxon>
        <taxon>Pseudonocardiales</taxon>
        <taxon>Pseudonocardiaceae</taxon>
        <taxon>Gandjariella</taxon>
    </lineage>
</organism>
<dbReference type="AlphaFoldDB" id="A0A4D4JFN9"/>
<dbReference type="GO" id="GO:0031177">
    <property type="term" value="F:phosphopantetheine binding"/>
    <property type="evidence" value="ECO:0007669"/>
    <property type="project" value="InterPro"/>
</dbReference>
<dbReference type="InterPro" id="IPR045851">
    <property type="entry name" value="AMP-bd_C_sf"/>
</dbReference>
<dbReference type="PROSITE" id="PS00455">
    <property type="entry name" value="AMP_BINDING"/>
    <property type="match status" value="1"/>
</dbReference>
<dbReference type="Gene3D" id="3.40.50.980">
    <property type="match status" value="2"/>
</dbReference>
<dbReference type="InterPro" id="IPR020806">
    <property type="entry name" value="PKS_PP-bd"/>
</dbReference>
<dbReference type="SUPFAM" id="SSF56801">
    <property type="entry name" value="Acetyl-CoA synthetase-like"/>
    <property type="match status" value="1"/>
</dbReference>
<protein>
    <recommendedName>
        <fullName evidence="4">Carrier domain-containing protein</fullName>
    </recommendedName>
</protein>
<dbReference type="RefSeq" id="WP_137816725.1">
    <property type="nucleotide sequence ID" value="NZ_BJFL01000059.1"/>
</dbReference>
<dbReference type="InterPro" id="IPR020845">
    <property type="entry name" value="AMP-binding_CS"/>
</dbReference>
<dbReference type="InterPro" id="IPR036736">
    <property type="entry name" value="ACP-like_sf"/>
</dbReference>
<dbReference type="PROSITE" id="PS50075">
    <property type="entry name" value="CARRIER"/>
    <property type="match status" value="1"/>
</dbReference>
<dbReference type="OrthoDB" id="3243414at2"/>
<keyword evidence="2" id="KW-0597">Phosphoprotein</keyword>
<dbReference type="Pfam" id="PF13193">
    <property type="entry name" value="AMP-binding_C"/>
    <property type="match status" value="1"/>
</dbReference>
<keyword evidence="6" id="KW-1185">Reference proteome</keyword>
<dbReference type="Gene3D" id="3.30.300.30">
    <property type="match status" value="1"/>
</dbReference>
<dbReference type="InterPro" id="IPR025110">
    <property type="entry name" value="AMP-bd_C"/>
</dbReference>
<proteinExistence type="predicted"/>
<dbReference type="GO" id="GO:0043041">
    <property type="term" value="P:amino acid activation for nonribosomal peptide biosynthetic process"/>
    <property type="evidence" value="ECO:0007669"/>
    <property type="project" value="TreeGrafter"/>
</dbReference>
<evidence type="ECO:0000259" key="4">
    <source>
        <dbReference type="PROSITE" id="PS50075"/>
    </source>
</evidence>
<evidence type="ECO:0000256" key="3">
    <source>
        <dbReference type="SAM" id="MobiDB-lite"/>
    </source>
</evidence>
<dbReference type="InterPro" id="IPR000873">
    <property type="entry name" value="AMP-dep_synth/lig_dom"/>
</dbReference>
<evidence type="ECO:0000256" key="1">
    <source>
        <dbReference type="ARBA" id="ARBA00022450"/>
    </source>
</evidence>
<dbReference type="GO" id="GO:0044550">
    <property type="term" value="P:secondary metabolite biosynthetic process"/>
    <property type="evidence" value="ECO:0007669"/>
    <property type="project" value="TreeGrafter"/>
</dbReference>
<dbReference type="EMBL" id="BJFL01000059">
    <property type="protein sequence ID" value="GDY33810.1"/>
    <property type="molecule type" value="Genomic_DNA"/>
</dbReference>
<evidence type="ECO:0000313" key="6">
    <source>
        <dbReference type="Proteomes" id="UP000298860"/>
    </source>
</evidence>
<dbReference type="SUPFAM" id="SSF47336">
    <property type="entry name" value="ACP-like"/>
    <property type="match status" value="1"/>
</dbReference>
<dbReference type="Pfam" id="PF00501">
    <property type="entry name" value="AMP-binding"/>
    <property type="match status" value="1"/>
</dbReference>
<keyword evidence="1" id="KW-0596">Phosphopantetheine</keyword>
<sequence>MAQGFSARIHTRAMLSPAETAVVFEDRRLSYRDLHVLADAIHGAVADQELGNAPVGVLLPRSAELVAAPVGILWAGAAYVPLPVDEHPGRIEKLVRECAANVVVTTADRAEEVRRYGAIPVVVEKLQIPGTPTNSVADPPPDALAYVLYTSGSTGDPKGIAMTHRSLRNLVDYQLASTARHLRGEPLRALQFTSLTFDVSFLEIFCTLIAGGTLIVPSDAERQDPVRLHALMARERVTSVFLAHIALQSVAEVGARHAKAGREPLALREVMTGGEQLMVTAPVVDWFTTMPGCTLQNIYGPSETHVITTHDLTGDPATWPMTPPIGRALPNVGLRVLDEGFTSVPAGEPGELCVTGDCLAQGYFGRPDLEVGRFVVDPVTGQRVYRTGDIVKDLGDGVYQYLGRRDDRVKIRGVVVEPTGVEAVLARHPDVEACAVAARPGVGGTRLVAYLVSRSMALPPGSAPVTRHAEPEFQRFLAAELPEPAVPDTYVYLAAMPLGRTDKIDRKALPEPSLTRPELRVPYAPPLTEPQRVVTKLWSELLQIENVGIDDAFFDLGGHSMLLVRLQSRIATELSIEVRVADLLETSTIRELSALLERRWAAATEPVTKTPPEPTGQASPEQKPVAAPSDGRARLKAMAQRRRPRG</sequence>
<feature type="domain" description="Carrier" evidence="4">
    <location>
        <begin position="525"/>
        <end position="600"/>
    </location>
</feature>
<dbReference type="Proteomes" id="UP000298860">
    <property type="component" value="Unassembled WGS sequence"/>
</dbReference>
<dbReference type="Pfam" id="PF00550">
    <property type="entry name" value="PP-binding"/>
    <property type="match status" value="1"/>
</dbReference>
<dbReference type="SMART" id="SM00823">
    <property type="entry name" value="PKS_PP"/>
    <property type="match status" value="1"/>
</dbReference>
<dbReference type="Gene3D" id="3.40.50.1820">
    <property type="entry name" value="alpha/beta hydrolase"/>
    <property type="match status" value="1"/>
</dbReference>
<dbReference type="GO" id="GO:0005737">
    <property type="term" value="C:cytoplasm"/>
    <property type="evidence" value="ECO:0007669"/>
    <property type="project" value="TreeGrafter"/>
</dbReference>
<dbReference type="PANTHER" id="PTHR45527">
    <property type="entry name" value="NONRIBOSOMAL PEPTIDE SYNTHETASE"/>
    <property type="match status" value="1"/>
</dbReference>
<dbReference type="InterPro" id="IPR029058">
    <property type="entry name" value="AB_hydrolase_fold"/>
</dbReference>